<comment type="caution">
    <text evidence="1">The sequence shown here is derived from an EMBL/GenBank/DDBJ whole genome shotgun (WGS) entry which is preliminary data.</text>
</comment>
<proteinExistence type="predicted"/>
<dbReference type="Proteomes" id="UP001469553">
    <property type="component" value="Unassembled WGS sequence"/>
</dbReference>
<dbReference type="EMBL" id="JAHRIP010079223">
    <property type="protein sequence ID" value="MEQ2312503.1"/>
    <property type="molecule type" value="Genomic_DNA"/>
</dbReference>
<reference evidence="1 2" key="1">
    <citation type="submission" date="2021-06" db="EMBL/GenBank/DDBJ databases">
        <authorList>
            <person name="Palmer J.M."/>
        </authorList>
    </citation>
    <scope>NUCLEOTIDE SEQUENCE [LARGE SCALE GENOMIC DNA]</scope>
    <source>
        <strain evidence="1 2">AS_MEX2019</strain>
        <tissue evidence="1">Muscle</tissue>
    </source>
</reference>
<gene>
    <name evidence="1" type="ORF">AMECASPLE_031699</name>
</gene>
<accession>A0ABV1A1U0</accession>
<evidence type="ECO:0000313" key="2">
    <source>
        <dbReference type="Proteomes" id="UP001469553"/>
    </source>
</evidence>
<protein>
    <submittedName>
        <fullName evidence="1">Uncharacterized protein</fullName>
    </submittedName>
</protein>
<sequence length="72" mass="8409">MCRCSCQQLDSVWNHVQWNSQFCGVSTEWIYQQLQPHSARALHHGRAQWTIQPIMAVVLRPTHHFTHAVSLD</sequence>
<evidence type="ECO:0000313" key="1">
    <source>
        <dbReference type="EMBL" id="MEQ2312503.1"/>
    </source>
</evidence>
<name>A0ABV1A1U0_9TELE</name>
<organism evidence="1 2">
    <name type="scientific">Ameca splendens</name>
    <dbReference type="NCBI Taxonomy" id="208324"/>
    <lineage>
        <taxon>Eukaryota</taxon>
        <taxon>Metazoa</taxon>
        <taxon>Chordata</taxon>
        <taxon>Craniata</taxon>
        <taxon>Vertebrata</taxon>
        <taxon>Euteleostomi</taxon>
        <taxon>Actinopterygii</taxon>
        <taxon>Neopterygii</taxon>
        <taxon>Teleostei</taxon>
        <taxon>Neoteleostei</taxon>
        <taxon>Acanthomorphata</taxon>
        <taxon>Ovalentaria</taxon>
        <taxon>Atherinomorphae</taxon>
        <taxon>Cyprinodontiformes</taxon>
        <taxon>Goodeidae</taxon>
        <taxon>Ameca</taxon>
    </lineage>
</organism>
<keyword evidence="2" id="KW-1185">Reference proteome</keyword>